<proteinExistence type="predicted"/>
<dbReference type="AlphaFoldDB" id="A0A0F9EXA8"/>
<accession>A0A0F9EXA8</accession>
<evidence type="ECO:0000313" key="1">
    <source>
        <dbReference type="EMBL" id="KKL78728.1"/>
    </source>
</evidence>
<dbReference type="EMBL" id="LAZR01023367">
    <property type="protein sequence ID" value="KKL78728.1"/>
    <property type="molecule type" value="Genomic_DNA"/>
</dbReference>
<name>A0A0F9EXA8_9ZZZZ</name>
<protein>
    <submittedName>
        <fullName evidence="1">Uncharacterized protein</fullName>
    </submittedName>
</protein>
<comment type="caution">
    <text evidence="1">The sequence shown here is derived from an EMBL/GenBank/DDBJ whole genome shotgun (WGS) entry which is preliminary data.</text>
</comment>
<reference evidence="1" key="1">
    <citation type="journal article" date="2015" name="Nature">
        <title>Complex archaea that bridge the gap between prokaryotes and eukaryotes.</title>
        <authorList>
            <person name="Spang A."/>
            <person name="Saw J.H."/>
            <person name="Jorgensen S.L."/>
            <person name="Zaremba-Niedzwiedzka K."/>
            <person name="Martijn J."/>
            <person name="Lind A.E."/>
            <person name="van Eijk R."/>
            <person name="Schleper C."/>
            <person name="Guy L."/>
            <person name="Ettema T.J."/>
        </authorList>
    </citation>
    <scope>NUCLEOTIDE SEQUENCE</scope>
</reference>
<sequence length="44" mass="4776">MTKIKIARSKADPVAIATKGRVTSQIESQTSGDKPKIISTLLEY</sequence>
<gene>
    <name evidence="1" type="ORF">LCGC14_2021910</name>
</gene>
<organism evidence="1">
    <name type="scientific">marine sediment metagenome</name>
    <dbReference type="NCBI Taxonomy" id="412755"/>
    <lineage>
        <taxon>unclassified sequences</taxon>
        <taxon>metagenomes</taxon>
        <taxon>ecological metagenomes</taxon>
    </lineage>
</organism>